<keyword evidence="3" id="KW-1185">Reference proteome</keyword>
<feature type="compositionally biased region" description="Basic and acidic residues" evidence="1">
    <location>
        <begin position="52"/>
        <end position="61"/>
    </location>
</feature>
<evidence type="ECO:0000313" key="2">
    <source>
        <dbReference type="EMBL" id="ELW63478.1"/>
    </source>
</evidence>
<dbReference type="InParanoid" id="L9KL77"/>
<feature type="compositionally biased region" description="Polar residues" evidence="1">
    <location>
        <begin position="100"/>
        <end position="112"/>
    </location>
</feature>
<gene>
    <name evidence="2" type="ORF">TREES_T100014053</name>
</gene>
<accession>L9KL77</accession>
<name>L9KL77_TUPCH</name>
<evidence type="ECO:0000313" key="3">
    <source>
        <dbReference type="Proteomes" id="UP000011518"/>
    </source>
</evidence>
<organism evidence="2 3">
    <name type="scientific">Tupaia chinensis</name>
    <name type="common">Chinese tree shrew</name>
    <name type="synonym">Tupaia belangeri chinensis</name>
    <dbReference type="NCBI Taxonomy" id="246437"/>
    <lineage>
        <taxon>Eukaryota</taxon>
        <taxon>Metazoa</taxon>
        <taxon>Chordata</taxon>
        <taxon>Craniata</taxon>
        <taxon>Vertebrata</taxon>
        <taxon>Euteleostomi</taxon>
        <taxon>Mammalia</taxon>
        <taxon>Eutheria</taxon>
        <taxon>Euarchontoglires</taxon>
        <taxon>Scandentia</taxon>
        <taxon>Tupaiidae</taxon>
        <taxon>Tupaia</taxon>
    </lineage>
</organism>
<dbReference type="Proteomes" id="UP000011518">
    <property type="component" value="Unassembled WGS sequence"/>
</dbReference>
<protein>
    <submittedName>
        <fullName evidence="2">Uncharacterized protein</fullName>
    </submittedName>
</protein>
<reference evidence="3" key="1">
    <citation type="submission" date="2012-07" db="EMBL/GenBank/DDBJ databases">
        <title>Genome of the Chinese tree shrew, a rising model animal genetically related to primates.</title>
        <authorList>
            <person name="Zhang G."/>
            <person name="Fan Y."/>
            <person name="Yao Y."/>
            <person name="Huang Z."/>
        </authorList>
    </citation>
    <scope>NUCLEOTIDE SEQUENCE [LARGE SCALE GENOMIC DNA]</scope>
</reference>
<proteinExistence type="predicted"/>
<dbReference type="AlphaFoldDB" id="L9KL77"/>
<feature type="region of interest" description="Disordered" evidence="1">
    <location>
        <begin position="130"/>
        <end position="158"/>
    </location>
</feature>
<feature type="region of interest" description="Disordered" evidence="1">
    <location>
        <begin position="34"/>
        <end position="118"/>
    </location>
</feature>
<dbReference type="EMBL" id="KB320774">
    <property type="protein sequence ID" value="ELW63478.1"/>
    <property type="molecule type" value="Genomic_DNA"/>
</dbReference>
<evidence type="ECO:0000256" key="1">
    <source>
        <dbReference type="SAM" id="MobiDB-lite"/>
    </source>
</evidence>
<sequence>MQEVSSSPPSRHRVLVGIASAGSGKQLAALGSDLREVGWEPSPGKSRALPLENRRKTADDKDFQDESPSGPSLPKSVGAGTAARGPWGVPGTTHVLRNQGPGSLASSRSATMLPSCPVLSEPSLCSDELVTVGPSGSRRDTAHPAVLGASASRFSGFP</sequence>
<reference evidence="3" key="2">
    <citation type="journal article" date="2013" name="Nat. Commun.">
        <title>Genome of the Chinese tree shrew.</title>
        <authorList>
            <person name="Fan Y."/>
            <person name="Huang Z.Y."/>
            <person name="Cao C.C."/>
            <person name="Chen C.S."/>
            <person name="Chen Y.X."/>
            <person name="Fan D.D."/>
            <person name="He J."/>
            <person name="Hou H.L."/>
            <person name="Hu L."/>
            <person name="Hu X.T."/>
            <person name="Jiang X.T."/>
            <person name="Lai R."/>
            <person name="Lang Y.S."/>
            <person name="Liang B."/>
            <person name="Liao S.G."/>
            <person name="Mu D."/>
            <person name="Ma Y.Y."/>
            <person name="Niu Y.Y."/>
            <person name="Sun X.Q."/>
            <person name="Xia J.Q."/>
            <person name="Xiao J."/>
            <person name="Xiong Z.Q."/>
            <person name="Xu L."/>
            <person name="Yang L."/>
            <person name="Zhang Y."/>
            <person name="Zhao W."/>
            <person name="Zhao X.D."/>
            <person name="Zheng Y.T."/>
            <person name="Zhou J.M."/>
            <person name="Zhu Y.B."/>
            <person name="Zhang G.J."/>
            <person name="Wang J."/>
            <person name="Yao Y.G."/>
        </authorList>
    </citation>
    <scope>NUCLEOTIDE SEQUENCE [LARGE SCALE GENOMIC DNA]</scope>
</reference>